<reference evidence="2 3" key="2">
    <citation type="journal article" date="2022" name="Mar. Drugs">
        <title>Bioassay-Guided Fractionation Leads to the Detection of Cholic Acid Generated by the Rare Thalassomonas sp.</title>
        <authorList>
            <person name="Pheiffer F."/>
            <person name="Schneider Y.K."/>
            <person name="Hansen E.H."/>
            <person name="Andersen J.H."/>
            <person name="Isaksson J."/>
            <person name="Busche T."/>
            <person name="R C."/>
            <person name="Kalinowski J."/>
            <person name="Zyl L.V."/>
            <person name="Trindade M."/>
        </authorList>
    </citation>
    <scope>NUCLEOTIDE SEQUENCE [LARGE SCALE GENOMIC DNA]</scope>
    <source>
        <strain evidence="2 3">A5K-106</strain>
    </source>
</reference>
<reference evidence="2 3" key="1">
    <citation type="journal article" date="2015" name="Genome Announc.">
        <title>Draft Genome Sequences of Marine Isolates of Thalassomonas viridans and Thalassomonas actiniarum.</title>
        <authorList>
            <person name="Olonade I."/>
            <person name="van Zyl L.J."/>
            <person name="Trindade M."/>
        </authorList>
    </citation>
    <scope>NUCLEOTIDE SEQUENCE [LARGE SCALE GENOMIC DNA]</scope>
    <source>
        <strain evidence="2 3">A5K-106</strain>
    </source>
</reference>
<dbReference type="KEGG" id="tact:SG35_025270"/>
<dbReference type="Pfam" id="PF00685">
    <property type="entry name" value="Sulfotransfer_1"/>
    <property type="match status" value="1"/>
</dbReference>
<dbReference type="InterPro" id="IPR000863">
    <property type="entry name" value="Sulfotransferase_dom"/>
</dbReference>
<evidence type="ECO:0000313" key="3">
    <source>
        <dbReference type="Proteomes" id="UP000032568"/>
    </source>
</evidence>
<dbReference type="AlphaFoldDB" id="A0AAF0C0R6"/>
<dbReference type="InterPro" id="IPR027417">
    <property type="entry name" value="P-loop_NTPase"/>
</dbReference>
<evidence type="ECO:0000313" key="2">
    <source>
        <dbReference type="EMBL" id="WDD98526.1"/>
    </source>
</evidence>
<organism evidence="2 3">
    <name type="scientific">Thalassomonas actiniarum</name>
    <dbReference type="NCBI Taxonomy" id="485447"/>
    <lineage>
        <taxon>Bacteria</taxon>
        <taxon>Pseudomonadati</taxon>
        <taxon>Pseudomonadota</taxon>
        <taxon>Gammaproteobacteria</taxon>
        <taxon>Alteromonadales</taxon>
        <taxon>Colwelliaceae</taxon>
        <taxon>Thalassomonas</taxon>
    </lineage>
</organism>
<sequence>MKNYACFIVSTGRCGTQWLTRHLPRLLTAQQADNYQIKHEPLGYQYAPIDNSPSLPLVNNKALLEQHLNEIRNTLSRGKNYIETGFPCWRHIAWFAQELEHPVKVIHLTRHPVFTAISWLKLNAFVPPALPHLPEKELFTPFAPGARLPEYQQNWQHLSPFEKCLYFWAEVQLQALAFEQDWQEKHWLHLSYESLFTGQSLNKLAAFLATAAPDGQLTDIDTSAIEEKTDSYGHMVQTDFEPQEIFRHPEIVNLAKRLGYRELAIDKHQLPAKELLSGYFR</sequence>
<dbReference type="Gene3D" id="3.40.50.300">
    <property type="entry name" value="P-loop containing nucleotide triphosphate hydrolases"/>
    <property type="match status" value="1"/>
</dbReference>
<dbReference type="EMBL" id="CP059735">
    <property type="protein sequence ID" value="WDD98526.1"/>
    <property type="molecule type" value="Genomic_DNA"/>
</dbReference>
<proteinExistence type="predicted"/>
<keyword evidence="3" id="KW-1185">Reference proteome</keyword>
<protein>
    <submittedName>
        <fullName evidence="2">Sulfotransferase domain-containing protein</fullName>
    </submittedName>
</protein>
<dbReference type="GO" id="GO:0008146">
    <property type="term" value="F:sulfotransferase activity"/>
    <property type="evidence" value="ECO:0007669"/>
    <property type="project" value="InterPro"/>
</dbReference>
<dbReference type="RefSeq" id="WP_044833385.1">
    <property type="nucleotide sequence ID" value="NZ_CP059735.1"/>
</dbReference>
<accession>A0AAF0C0R6</accession>
<gene>
    <name evidence="2" type="ORF">SG35_025270</name>
</gene>
<dbReference type="Proteomes" id="UP000032568">
    <property type="component" value="Chromosome"/>
</dbReference>
<dbReference type="SUPFAM" id="SSF52540">
    <property type="entry name" value="P-loop containing nucleoside triphosphate hydrolases"/>
    <property type="match status" value="1"/>
</dbReference>
<evidence type="ECO:0000259" key="1">
    <source>
        <dbReference type="Pfam" id="PF00685"/>
    </source>
</evidence>
<feature type="domain" description="Sulfotransferase" evidence="1">
    <location>
        <begin position="7"/>
        <end position="228"/>
    </location>
</feature>
<name>A0AAF0C0R6_9GAMM</name>